<proteinExistence type="predicted"/>
<dbReference type="RefSeq" id="WP_200463928.1">
    <property type="nucleotide sequence ID" value="NZ_JAENRR010000008.1"/>
</dbReference>
<feature type="coiled-coil region" evidence="1">
    <location>
        <begin position="1"/>
        <end position="30"/>
    </location>
</feature>
<gene>
    <name evidence="3" type="ORF">JIV24_05030</name>
</gene>
<comment type="caution">
    <text evidence="3">The sequence shown here is derived from an EMBL/GenBank/DDBJ whole genome shotgun (WGS) entry which is preliminary data.</text>
</comment>
<feature type="transmembrane region" description="Helical" evidence="2">
    <location>
        <begin position="49"/>
        <end position="68"/>
    </location>
</feature>
<evidence type="ECO:0000313" key="4">
    <source>
        <dbReference type="Proteomes" id="UP000605676"/>
    </source>
</evidence>
<dbReference type="EMBL" id="JAENRR010000008">
    <property type="protein sequence ID" value="MBK3516697.1"/>
    <property type="molecule type" value="Genomic_DNA"/>
</dbReference>
<keyword evidence="2" id="KW-0812">Transmembrane</keyword>
<reference evidence="3 4" key="1">
    <citation type="submission" date="2021-01" db="EMBL/GenBank/DDBJ databases">
        <title>Carboxyliciviraga sp.nov., isolated from coastal sediments.</title>
        <authorList>
            <person name="Lu D."/>
            <person name="Zhang T."/>
        </authorList>
    </citation>
    <scope>NUCLEOTIDE SEQUENCE [LARGE SCALE GENOMIC DNA]</scope>
    <source>
        <strain evidence="3 4">N1Y132</strain>
    </source>
</reference>
<evidence type="ECO:0000313" key="3">
    <source>
        <dbReference type="EMBL" id="MBK3516697.1"/>
    </source>
</evidence>
<keyword evidence="2" id="KW-0472">Membrane</keyword>
<keyword evidence="4" id="KW-1185">Reference proteome</keyword>
<keyword evidence="1" id="KW-0175">Coiled coil</keyword>
<name>A0ABS1HGK5_9BACT</name>
<keyword evidence="2" id="KW-1133">Transmembrane helix</keyword>
<evidence type="ECO:0008006" key="5">
    <source>
        <dbReference type="Google" id="ProtNLM"/>
    </source>
</evidence>
<evidence type="ECO:0000256" key="1">
    <source>
        <dbReference type="SAM" id="Coils"/>
    </source>
</evidence>
<organism evidence="3 4">
    <name type="scientific">Carboxylicivirga marina</name>
    <dbReference type="NCBI Taxonomy" id="2800988"/>
    <lineage>
        <taxon>Bacteria</taxon>
        <taxon>Pseudomonadati</taxon>
        <taxon>Bacteroidota</taxon>
        <taxon>Bacteroidia</taxon>
        <taxon>Marinilabiliales</taxon>
        <taxon>Marinilabiliaceae</taxon>
        <taxon>Carboxylicivirga</taxon>
    </lineage>
</organism>
<sequence length="126" mass="15486">MEKKELELREENLKLREKELELKIEIYEARAPKVKVIEKTMKRRTVAKWFFFFLSITAIAPIALPYIKPALFQQYKWLLLAQLIMFIYLHWLASGQVKRWAYNFRQWYKRGLERAKDHERERKKAI</sequence>
<protein>
    <recommendedName>
        <fullName evidence="5">2TM domain-containing protein</fullName>
    </recommendedName>
</protein>
<accession>A0ABS1HGK5</accession>
<dbReference type="Proteomes" id="UP000605676">
    <property type="component" value="Unassembled WGS sequence"/>
</dbReference>
<evidence type="ECO:0000256" key="2">
    <source>
        <dbReference type="SAM" id="Phobius"/>
    </source>
</evidence>
<feature type="transmembrane region" description="Helical" evidence="2">
    <location>
        <begin position="74"/>
        <end position="93"/>
    </location>
</feature>